<feature type="compositionally biased region" description="Acidic residues" evidence="6">
    <location>
        <begin position="185"/>
        <end position="207"/>
    </location>
</feature>
<dbReference type="EMBL" id="WKKI01000024">
    <property type="protein sequence ID" value="MRX72956.1"/>
    <property type="molecule type" value="Genomic_DNA"/>
</dbReference>
<dbReference type="HAMAP" id="MF_01334">
    <property type="entry name" value="Ribosomal_bL25_CTC"/>
    <property type="match status" value="1"/>
</dbReference>
<keyword evidence="3 5" id="KW-0689">Ribosomal protein</keyword>
<dbReference type="PANTHER" id="PTHR33284">
    <property type="entry name" value="RIBOSOMAL PROTEIN L25/GLN-TRNA SYNTHETASE, ANTI-CODON-BINDING DOMAIN-CONTAINING PROTEIN"/>
    <property type="match status" value="1"/>
</dbReference>
<dbReference type="Gene3D" id="2.40.240.10">
    <property type="entry name" value="Ribosomal Protein L25, Chain P"/>
    <property type="match status" value="1"/>
</dbReference>
<dbReference type="GO" id="GO:0008097">
    <property type="term" value="F:5S rRNA binding"/>
    <property type="evidence" value="ECO:0007669"/>
    <property type="project" value="InterPro"/>
</dbReference>
<sequence>MAVTIKAKGRNEFTSSAKREIREQGLVPAVIYGKKVDSQSIAVDSIELLKTLRDEGRNAILHIEVDGKTHPVMMTDMQRDPLKNELVHADFLVVDMGAETEVTVPVNLTGDAQGVKDGGVLQQAIHELSVKAKPADIPQTIDVDITSLDVNETITVKDVKVTGNYSITQEEDEVIASILPPRQEEEIDSGEEQEPGQPENEEGREEA</sequence>
<dbReference type="CDD" id="cd00495">
    <property type="entry name" value="Ribosomal_L25_TL5_CTC"/>
    <property type="match status" value="1"/>
</dbReference>
<accession>A0A7X2J092</accession>
<evidence type="ECO:0000256" key="1">
    <source>
        <dbReference type="ARBA" id="ARBA00022730"/>
    </source>
</evidence>
<comment type="caution">
    <text evidence="9">The sequence shown here is derived from an EMBL/GenBank/DDBJ whole genome shotgun (WGS) entry which is preliminary data.</text>
</comment>
<evidence type="ECO:0000256" key="6">
    <source>
        <dbReference type="SAM" id="MobiDB-lite"/>
    </source>
</evidence>
<dbReference type="Gene3D" id="2.170.120.20">
    <property type="entry name" value="Ribosomal protein L25, beta domain"/>
    <property type="match status" value="1"/>
</dbReference>
<dbReference type="InterPro" id="IPR020930">
    <property type="entry name" value="Ribosomal_uL5_bac-type"/>
</dbReference>
<keyword evidence="4 5" id="KW-0687">Ribonucleoprotein</keyword>
<dbReference type="InterPro" id="IPR011035">
    <property type="entry name" value="Ribosomal_bL25/Gln-tRNA_synth"/>
</dbReference>
<keyword evidence="2 5" id="KW-0694">RNA-binding</keyword>
<evidence type="ECO:0000313" key="10">
    <source>
        <dbReference type="Proteomes" id="UP000448867"/>
    </source>
</evidence>
<evidence type="ECO:0000256" key="4">
    <source>
        <dbReference type="ARBA" id="ARBA00023274"/>
    </source>
</evidence>
<keyword evidence="1 5" id="KW-0699">rRNA-binding</keyword>
<gene>
    <name evidence="5" type="primary">rplY</name>
    <name evidence="5" type="synonym">ctc</name>
    <name evidence="9" type="ORF">GJU40_12470</name>
</gene>
<dbReference type="Pfam" id="PF01386">
    <property type="entry name" value="Ribosomal_L25p"/>
    <property type="match status" value="1"/>
</dbReference>
<dbReference type="NCBIfam" id="NF004133">
    <property type="entry name" value="PRK05618.2-4"/>
    <property type="match status" value="1"/>
</dbReference>
<dbReference type="Pfam" id="PF14693">
    <property type="entry name" value="Ribosomal_TL5_C"/>
    <property type="match status" value="1"/>
</dbReference>
<dbReference type="InterPro" id="IPR001021">
    <property type="entry name" value="Ribosomal_bL25_long"/>
</dbReference>
<dbReference type="GO" id="GO:0003735">
    <property type="term" value="F:structural constituent of ribosome"/>
    <property type="evidence" value="ECO:0007669"/>
    <property type="project" value="InterPro"/>
</dbReference>
<feature type="region of interest" description="Disordered" evidence="6">
    <location>
        <begin position="173"/>
        <end position="207"/>
    </location>
</feature>
<dbReference type="GO" id="GO:0006412">
    <property type="term" value="P:translation"/>
    <property type="evidence" value="ECO:0007669"/>
    <property type="project" value="UniProtKB-UniRule"/>
</dbReference>
<dbReference type="PANTHER" id="PTHR33284:SF1">
    <property type="entry name" value="RIBOSOMAL PROTEIN L25_GLN-TRNA SYNTHETASE, ANTI-CODON-BINDING DOMAIN-CONTAINING PROTEIN"/>
    <property type="match status" value="1"/>
</dbReference>
<feature type="domain" description="Large ribosomal subunit protein bL25 L25" evidence="7">
    <location>
        <begin position="5"/>
        <end position="91"/>
    </location>
</feature>
<reference evidence="9 10" key="1">
    <citation type="submission" date="2019-11" db="EMBL/GenBank/DDBJ databases">
        <title>Bacillus lacus genome.</title>
        <authorList>
            <person name="Allen C.J."/>
            <person name="Newman J.D."/>
        </authorList>
    </citation>
    <scope>NUCLEOTIDE SEQUENCE [LARGE SCALE GENOMIC DNA]</scope>
    <source>
        <strain evidence="9 10">KCTC 33946</strain>
    </source>
</reference>
<proteinExistence type="inferred from homology"/>
<evidence type="ECO:0000256" key="3">
    <source>
        <dbReference type="ARBA" id="ARBA00022980"/>
    </source>
</evidence>
<organism evidence="9 10">
    <name type="scientific">Metabacillus lacus</name>
    <dbReference type="NCBI Taxonomy" id="1983721"/>
    <lineage>
        <taxon>Bacteria</taxon>
        <taxon>Bacillati</taxon>
        <taxon>Bacillota</taxon>
        <taxon>Bacilli</taxon>
        <taxon>Bacillales</taxon>
        <taxon>Bacillaceae</taxon>
        <taxon>Metabacillus</taxon>
    </lineage>
</organism>
<feature type="domain" description="Large ribosomal subunit protein bL25 beta" evidence="8">
    <location>
        <begin position="100"/>
        <end position="182"/>
    </location>
</feature>
<dbReference type="OrthoDB" id="9790002at2"/>
<evidence type="ECO:0000313" key="9">
    <source>
        <dbReference type="EMBL" id="MRX72956.1"/>
    </source>
</evidence>
<dbReference type="RefSeq" id="WP_154308143.1">
    <property type="nucleotide sequence ID" value="NZ_WKKI01000024.1"/>
</dbReference>
<dbReference type="AlphaFoldDB" id="A0A7X2J092"/>
<dbReference type="NCBIfam" id="TIGR00731">
    <property type="entry name" value="bL25_bact_ctc"/>
    <property type="match status" value="1"/>
</dbReference>
<dbReference type="InterPro" id="IPR020056">
    <property type="entry name" value="Rbsml_bL25/Gln-tRNA_synth_N"/>
</dbReference>
<comment type="similarity">
    <text evidence="5">Belongs to the bacterial ribosomal protein bL25 family. CTC subfamily.</text>
</comment>
<name>A0A7X2J092_9BACI</name>
<protein>
    <recommendedName>
        <fullName evidence="5">Large ribosomal subunit protein bL25</fullName>
    </recommendedName>
    <alternativeName>
        <fullName evidence="5">General stress protein CTC</fullName>
    </alternativeName>
</protein>
<dbReference type="InterPro" id="IPR037121">
    <property type="entry name" value="Ribosomal_bL25_C"/>
</dbReference>
<dbReference type="Proteomes" id="UP000448867">
    <property type="component" value="Unassembled WGS sequence"/>
</dbReference>
<comment type="function">
    <text evidence="5">This is one of the proteins that binds to the 5S RNA in the ribosome where it forms part of the central protuberance.</text>
</comment>
<evidence type="ECO:0000259" key="7">
    <source>
        <dbReference type="Pfam" id="PF01386"/>
    </source>
</evidence>
<dbReference type="GO" id="GO:0022625">
    <property type="term" value="C:cytosolic large ribosomal subunit"/>
    <property type="evidence" value="ECO:0007669"/>
    <property type="project" value="TreeGrafter"/>
</dbReference>
<dbReference type="InterPro" id="IPR020057">
    <property type="entry name" value="Ribosomal_bL25_b-dom"/>
</dbReference>
<keyword evidence="10" id="KW-1185">Reference proteome</keyword>
<evidence type="ECO:0000259" key="8">
    <source>
        <dbReference type="Pfam" id="PF14693"/>
    </source>
</evidence>
<evidence type="ECO:0000256" key="5">
    <source>
        <dbReference type="HAMAP-Rule" id="MF_01334"/>
    </source>
</evidence>
<evidence type="ECO:0000256" key="2">
    <source>
        <dbReference type="ARBA" id="ARBA00022884"/>
    </source>
</evidence>
<dbReference type="InterPro" id="IPR029751">
    <property type="entry name" value="Ribosomal_L25_dom"/>
</dbReference>
<comment type="subunit">
    <text evidence="5">Part of the 50S ribosomal subunit; part of the 5S rRNA/L5/L18/L25 subcomplex. Contacts the 5S rRNA. Binds to the 5S rRNA independently of L5 and L18.</text>
</comment>
<dbReference type="SUPFAM" id="SSF50715">
    <property type="entry name" value="Ribosomal protein L25-like"/>
    <property type="match status" value="1"/>
</dbReference>